<evidence type="ECO:0000256" key="5">
    <source>
        <dbReference type="ARBA" id="ARBA00023237"/>
    </source>
</evidence>
<feature type="domain" description="SusD-like N-terminal" evidence="7">
    <location>
        <begin position="26"/>
        <end position="231"/>
    </location>
</feature>
<dbReference type="OrthoDB" id="653598at2"/>
<proteinExistence type="inferred from homology"/>
<reference evidence="8 9" key="1">
    <citation type="submission" date="2017-02" db="EMBL/GenBank/DDBJ databases">
        <authorList>
            <person name="Peterson S.W."/>
        </authorList>
    </citation>
    <scope>NUCLEOTIDE SEQUENCE [LARGE SCALE GENOMIC DNA]</scope>
    <source>
        <strain evidence="8 9">DSM 22335</strain>
    </source>
</reference>
<dbReference type="Gene3D" id="1.25.40.390">
    <property type="match status" value="1"/>
</dbReference>
<keyword evidence="5" id="KW-0998">Cell outer membrane</keyword>
<gene>
    <name evidence="8" type="ORF">SAMN04488132_103385</name>
</gene>
<evidence type="ECO:0000259" key="7">
    <source>
        <dbReference type="Pfam" id="PF14322"/>
    </source>
</evidence>
<dbReference type="EMBL" id="FUWH01000003">
    <property type="protein sequence ID" value="SJZ66138.1"/>
    <property type="molecule type" value="Genomic_DNA"/>
</dbReference>
<dbReference type="Pfam" id="PF14322">
    <property type="entry name" value="SusD-like_3"/>
    <property type="match status" value="1"/>
</dbReference>
<comment type="subcellular location">
    <subcellularLocation>
        <location evidence="1">Cell outer membrane</location>
    </subcellularLocation>
</comment>
<evidence type="ECO:0000256" key="4">
    <source>
        <dbReference type="ARBA" id="ARBA00023136"/>
    </source>
</evidence>
<sequence>MKTIKKVYITIYVLALSCLLSCQKQLDTKPDVRLVVPTELKDIQALLDNYVNINNRDIGSLETSADSYYVTDADYLAFAEQIRNMYAWKNENIFTIGTIPSNNDWYLLYEVINIANNCIDGLSKIDRTPKNAKEWDNIMGQALCLRAKSFLSAAFVWSLAYDDNTAATDPGIVLRLSSDFNIPSARASVKQTYEQVIRDFKEAIRLLDVNQLSVSRFSKPAAYGLLARTYLSMRNYPAAGLYADSCLKLKSTLIDYNTFNAALTFPFAKFNAEVLFGQCLTLTAALNMSRAKIDSSFYRSYADNDLRKTLFFRNNNNGSYAFKGSYDESDKPFAGIATDEVYLMRAECYARAGNISAAMTDLNTLLAKRIKTGTFSAITATNPDDALNKVLTERKKELVFRNVRWMDIKRLNKEGANISLKRIISNETIVLPANSRRFALPLPEEIIRLTGMPQNQY</sequence>
<dbReference type="InterPro" id="IPR033985">
    <property type="entry name" value="SusD-like_N"/>
</dbReference>
<keyword evidence="9" id="KW-1185">Reference proteome</keyword>
<evidence type="ECO:0000313" key="8">
    <source>
        <dbReference type="EMBL" id="SJZ66138.1"/>
    </source>
</evidence>
<dbReference type="InterPro" id="IPR012944">
    <property type="entry name" value="SusD_RagB_dom"/>
</dbReference>
<name>A0A1T4MH84_9BACT</name>
<keyword evidence="3" id="KW-0732">Signal</keyword>
<comment type="similarity">
    <text evidence="2">Belongs to the SusD family.</text>
</comment>
<dbReference type="Proteomes" id="UP000190888">
    <property type="component" value="Unassembled WGS sequence"/>
</dbReference>
<keyword evidence="4" id="KW-0472">Membrane</keyword>
<evidence type="ECO:0000256" key="3">
    <source>
        <dbReference type="ARBA" id="ARBA00022729"/>
    </source>
</evidence>
<evidence type="ECO:0000256" key="2">
    <source>
        <dbReference type="ARBA" id="ARBA00006275"/>
    </source>
</evidence>
<protein>
    <submittedName>
        <fullName evidence="8">SusD family protein</fullName>
    </submittedName>
</protein>
<organism evidence="8 9">
    <name type="scientific">Sediminibacterium ginsengisoli</name>
    <dbReference type="NCBI Taxonomy" id="413434"/>
    <lineage>
        <taxon>Bacteria</taxon>
        <taxon>Pseudomonadati</taxon>
        <taxon>Bacteroidota</taxon>
        <taxon>Chitinophagia</taxon>
        <taxon>Chitinophagales</taxon>
        <taxon>Chitinophagaceae</taxon>
        <taxon>Sediminibacterium</taxon>
    </lineage>
</organism>
<evidence type="ECO:0000313" key="9">
    <source>
        <dbReference type="Proteomes" id="UP000190888"/>
    </source>
</evidence>
<dbReference type="AlphaFoldDB" id="A0A1T4MH84"/>
<evidence type="ECO:0000259" key="6">
    <source>
        <dbReference type="Pfam" id="PF07980"/>
    </source>
</evidence>
<accession>A0A1T4MH84</accession>
<dbReference type="Gene3D" id="2.20.20.130">
    <property type="match status" value="1"/>
</dbReference>
<dbReference type="RefSeq" id="WP_078830850.1">
    <property type="nucleotide sequence ID" value="NZ_FUWH01000003.1"/>
</dbReference>
<dbReference type="GO" id="GO:0009279">
    <property type="term" value="C:cell outer membrane"/>
    <property type="evidence" value="ECO:0007669"/>
    <property type="project" value="UniProtKB-SubCell"/>
</dbReference>
<dbReference type="Pfam" id="PF07980">
    <property type="entry name" value="SusD_RagB"/>
    <property type="match status" value="1"/>
</dbReference>
<dbReference type="STRING" id="413434.SAMN04488132_103385"/>
<dbReference type="Gene3D" id="1.25.40.900">
    <property type="match status" value="1"/>
</dbReference>
<dbReference type="InterPro" id="IPR011990">
    <property type="entry name" value="TPR-like_helical_dom_sf"/>
</dbReference>
<feature type="domain" description="RagB/SusD" evidence="6">
    <location>
        <begin position="340"/>
        <end position="415"/>
    </location>
</feature>
<dbReference type="SUPFAM" id="SSF48452">
    <property type="entry name" value="TPR-like"/>
    <property type="match status" value="1"/>
</dbReference>
<evidence type="ECO:0000256" key="1">
    <source>
        <dbReference type="ARBA" id="ARBA00004442"/>
    </source>
</evidence>
<dbReference type="PROSITE" id="PS51257">
    <property type="entry name" value="PROKAR_LIPOPROTEIN"/>
    <property type="match status" value="1"/>
</dbReference>